<evidence type="ECO:0000256" key="1">
    <source>
        <dbReference type="ARBA" id="ARBA00004571"/>
    </source>
</evidence>
<proteinExistence type="inferred from homology"/>
<evidence type="ECO:0000256" key="2">
    <source>
        <dbReference type="ARBA" id="ARBA00008163"/>
    </source>
</evidence>
<evidence type="ECO:0000256" key="8">
    <source>
        <dbReference type="SAM" id="SignalP"/>
    </source>
</evidence>
<evidence type="ECO:0000256" key="6">
    <source>
        <dbReference type="ARBA" id="ARBA00023136"/>
    </source>
</evidence>
<dbReference type="InterPro" id="IPR005017">
    <property type="entry name" value="OMPP1/FadL/TodX"/>
</dbReference>
<dbReference type="SUPFAM" id="SSF56935">
    <property type="entry name" value="Porins"/>
    <property type="match status" value="1"/>
</dbReference>
<keyword evidence="4" id="KW-0812">Transmembrane</keyword>
<comment type="subcellular location">
    <subcellularLocation>
        <location evidence="1">Cell outer membrane</location>
        <topology evidence="1">Multi-pass membrane protein</topology>
    </subcellularLocation>
</comment>
<dbReference type="Gene3D" id="2.40.160.60">
    <property type="entry name" value="Outer membrane protein transport protein (OMPP1/FadL/TodX)"/>
    <property type="match status" value="1"/>
</dbReference>
<evidence type="ECO:0000256" key="4">
    <source>
        <dbReference type="ARBA" id="ARBA00022692"/>
    </source>
</evidence>
<evidence type="ECO:0000313" key="9">
    <source>
        <dbReference type="EMBL" id="QPG58515.1"/>
    </source>
</evidence>
<dbReference type="RefSeq" id="WP_142874140.1">
    <property type="nucleotide sequence ID" value="NZ_CP045503.2"/>
</dbReference>
<comment type="similarity">
    <text evidence="2">Belongs to the OmpP1/FadL family.</text>
</comment>
<feature type="signal peptide" evidence="8">
    <location>
        <begin position="1"/>
        <end position="21"/>
    </location>
</feature>
<evidence type="ECO:0000256" key="5">
    <source>
        <dbReference type="ARBA" id="ARBA00022729"/>
    </source>
</evidence>
<keyword evidence="10" id="KW-1185">Reference proteome</keyword>
<dbReference type="Proteomes" id="UP000316416">
    <property type="component" value="Chromosome"/>
</dbReference>
<organism evidence="9 10">
    <name type="scientific">Shewanella eurypsychrophilus</name>
    <dbReference type="NCBI Taxonomy" id="2593656"/>
    <lineage>
        <taxon>Bacteria</taxon>
        <taxon>Pseudomonadati</taxon>
        <taxon>Pseudomonadota</taxon>
        <taxon>Gammaproteobacteria</taxon>
        <taxon>Alteromonadales</taxon>
        <taxon>Shewanellaceae</taxon>
        <taxon>Shewanella</taxon>
    </lineage>
</organism>
<keyword evidence="7" id="KW-0998">Cell outer membrane</keyword>
<dbReference type="EMBL" id="CP045503">
    <property type="protein sequence ID" value="QPG58515.1"/>
    <property type="molecule type" value="Genomic_DNA"/>
</dbReference>
<evidence type="ECO:0000256" key="3">
    <source>
        <dbReference type="ARBA" id="ARBA00022452"/>
    </source>
</evidence>
<dbReference type="Pfam" id="PF03349">
    <property type="entry name" value="Toluene_X"/>
    <property type="match status" value="1"/>
</dbReference>
<dbReference type="PANTHER" id="PTHR35093">
    <property type="entry name" value="OUTER MEMBRANE PROTEIN NMB0088-RELATED"/>
    <property type="match status" value="1"/>
</dbReference>
<reference evidence="9" key="1">
    <citation type="submission" date="2021-07" db="EMBL/GenBank/DDBJ databases">
        <title>Shewanella sp. YLB-07 whole genome sequence.</title>
        <authorList>
            <person name="Yu L."/>
        </authorList>
    </citation>
    <scope>NUCLEOTIDE SEQUENCE</scope>
    <source>
        <strain evidence="9">YLB-08</strain>
    </source>
</reference>
<keyword evidence="3" id="KW-1134">Transmembrane beta strand</keyword>
<keyword evidence="6" id="KW-0472">Membrane</keyword>
<evidence type="ECO:0000256" key="7">
    <source>
        <dbReference type="ARBA" id="ARBA00023237"/>
    </source>
</evidence>
<gene>
    <name evidence="9" type="ORF">FM038_014570</name>
</gene>
<keyword evidence="5 8" id="KW-0732">Signal</keyword>
<protein>
    <submittedName>
        <fullName evidence="9">Outer membrane protein transport protein</fullName>
    </submittedName>
</protein>
<feature type="chain" id="PRO_5045344054" evidence="8">
    <location>
        <begin position="22"/>
        <end position="412"/>
    </location>
</feature>
<evidence type="ECO:0000313" key="10">
    <source>
        <dbReference type="Proteomes" id="UP000316416"/>
    </source>
</evidence>
<sequence length="412" mass="44281">MKFLLKPLAVSIALVSMPSFAAGTILSELGSLNASTAGAGSAAISEGAESAYSNPAAMSLVEKSTLTGSLQVFNLNLEYQDQGSNGRFGGSDSHLDGGNAGSALPLGSVYWVNPLSDKWALGLAMASQGGSSVDYGDDWRGASLISSVDLMTVQVNASVSYKVNEQWAVGLGLVSEYASIVQTQQFTPNISSEYEAGSMEFGVNLGLHYTINEGNMLGLTVRSGLDHTLEGDFRLNRNGNIGTYDASLGLVAPAIIKMSGYHALNDQFALLWSLDWQDWSKNQSSVLILDETGHQANIDRNWQDTYSASLGMHYQVSHQWRLEFGIGYESSPLSDTADNALNQYPDLPVDEIIRVGMGATYKATEDFSINFFVEYLDLGSPEIRYEGLANSALVGQYDNDAGIAGITMNWQF</sequence>
<accession>A0ABX6V7A5</accession>
<name>A0ABX6V7A5_9GAMM</name>
<dbReference type="PANTHER" id="PTHR35093:SF8">
    <property type="entry name" value="OUTER MEMBRANE PROTEIN NMB0088-RELATED"/>
    <property type="match status" value="1"/>
</dbReference>